<feature type="transmembrane region" description="Helical" evidence="8">
    <location>
        <begin position="178"/>
        <end position="198"/>
    </location>
</feature>
<reference evidence="10 11" key="1">
    <citation type="submission" date="2021-02" db="EMBL/GenBank/DDBJ databases">
        <title>Paenibacillus tianjinensis sp. nov.</title>
        <authorList>
            <person name="Liu H."/>
        </authorList>
    </citation>
    <scope>NUCLEOTIDE SEQUENCE [LARGE SCALE GENOMIC DNA]</scope>
    <source>
        <strain evidence="10 11">TB2019</strain>
    </source>
</reference>
<evidence type="ECO:0000256" key="8">
    <source>
        <dbReference type="SAM" id="Phobius"/>
    </source>
</evidence>
<evidence type="ECO:0000256" key="4">
    <source>
        <dbReference type="ARBA" id="ARBA00022741"/>
    </source>
</evidence>
<dbReference type="InterPro" id="IPR036890">
    <property type="entry name" value="HATPase_C_sf"/>
</dbReference>
<dbReference type="InterPro" id="IPR011712">
    <property type="entry name" value="Sig_transdc_His_kin_sub3_dim/P"/>
</dbReference>
<dbReference type="InterPro" id="IPR005467">
    <property type="entry name" value="His_kinase_dom"/>
</dbReference>
<dbReference type="PANTHER" id="PTHR24421">
    <property type="entry name" value="NITRATE/NITRITE SENSOR PROTEIN NARX-RELATED"/>
    <property type="match status" value="1"/>
</dbReference>
<feature type="transmembrane region" description="Helical" evidence="8">
    <location>
        <begin position="303"/>
        <end position="325"/>
    </location>
</feature>
<evidence type="ECO:0000256" key="5">
    <source>
        <dbReference type="ARBA" id="ARBA00022777"/>
    </source>
</evidence>
<organism evidence="10 11">
    <name type="scientific">Paenibacillus tianjinensis</name>
    <dbReference type="NCBI Taxonomy" id="2810347"/>
    <lineage>
        <taxon>Bacteria</taxon>
        <taxon>Bacillati</taxon>
        <taxon>Bacillota</taxon>
        <taxon>Bacilli</taxon>
        <taxon>Bacillales</taxon>
        <taxon>Paenibacillaceae</taxon>
        <taxon>Paenibacillus</taxon>
    </lineage>
</organism>
<dbReference type="InterPro" id="IPR050482">
    <property type="entry name" value="Sensor_HK_TwoCompSys"/>
</dbReference>
<evidence type="ECO:0000256" key="1">
    <source>
        <dbReference type="ARBA" id="ARBA00000085"/>
    </source>
</evidence>
<dbReference type="SMART" id="SM00387">
    <property type="entry name" value="HATPase_c"/>
    <property type="match status" value="1"/>
</dbReference>
<keyword evidence="8" id="KW-0812">Transmembrane</keyword>
<feature type="transmembrane region" description="Helical" evidence="8">
    <location>
        <begin position="369"/>
        <end position="390"/>
    </location>
</feature>
<evidence type="ECO:0000256" key="7">
    <source>
        <dbReference type="ARBA" id="ARBA00023012"/>
    </source>
</evidence>
<dbReference type="EMBL" id="CP070969">
    <property type="protein sequence ID" value="QSF45022.1"/>
    <property type="molecule type" value="Genomic_DNA"/>
</dbReference>
<dbReference type="Pfam" id="PF07730">
    <property type="entry name" value="HisKA_3"/>
    <property type="match status" value="1"/>
</dbReference>
<evidence type="ECO:0000259" key="9">
    <source>
        <dbReference type="PROSITE" id="PS50109"/>
    </source>
</evidence>
<evidence type="ECO:0000256" key="2">
    <source>
        <dbReference type="ARBA" id="ARBA00012438"/>
    </source>
</evidence>
<evidence type="ECO:0000313" key="10">
    <source>
        <dbReference type="EMBL" id="QSF45022.1"/>
    </source>
</evidence>
<keyword evidence="11" id="KW-1185">Reference proteome</keyword>
<keyword evidence="8" id="KW-0472">Membrane</keyword>
<dbReference type="Proteomes" id="UP000663452">
    <property type="component" value="Chromosome"/>
</dbReference>
<dbReference type="PANTHER" id="PTHR24421:SF60">
    <property type="entry name" value="SENSOR HISTIDINE KINASE COMP"/>
    <property type="match status" value="1"/>
</dbReference>
<keyword evidence="4" id="KW-0547">Nucleotide-binding</keyword>
<keyword evidence="5 10" id="KW-0418">Kinase</keyword>
<feature type="transmembrane region" description="Helical" evidence="8">
    <location>
        <begin position="118"/>
        <end position="140"/>
    </location>
</feature>
<gene>
    <name evidence="10" type="ORF">JRJ22_28475</name>
</gene>
<feature type="transmembrane region" description="Helical" evidence="8">
    <location>
        <begin position="210"/>
        <end position="232"/>
    </location>
</feature>
<feature type="transmembrane region" description="Helical" evidence="8">
    <location>
        <begin position="276"/>
        <end position="297"/>
    </location>
</feature>
<keyword evidence="6" id="KW-0067">ATP-binding</keyword>
<evidence type="ECO:0000256" key="3">
    <source>
        <dbReference type="ARBA" id="ARBA00022679"/>
    </source>
</evidence>
<dbReference type="InterPro" id="IPR003594">
    <property type="entry name" value="HATPase_dom"/>
</dbReference>
<feature type="transmembrane region" description="Helical" evidence="8">
    <location>
        <begin position="244"/>
        <end position="264"/>
    </location>
</feature>
<dbReference type="EC" id="2.7.13.3" evidence="2"/>
<feature type="transmembrane region" description="Helical" evidence="8">
    <location>
        <begin position="147"/>
        <end position="166"/>
    </location>
</feature>
<keyword evidence="8" id="KW-1133">Transmembrane helix</keyword>
<keyword evidence="7" id="KW-0902">Two-component regulatory system</keyword>
<evidence type="ECO:0000313" key="11">
    <source>
        <dbReference type="Proteomes" id="UP000663452"/>
    </source>
</evidence>
<proteinExistence type="predicted"/>
<dbReference type="SUPFAM" id="SSF55874">
    <property type="entry name" value="ATPase domain of HSP90 chaperone/DNA topoisomerase II/histidine kinase"/>
    <property type="match status" value="1"/>
</dbReference>
<dbReference type="Gene3D" id="3.30.565.10">
    <property type="entry name" value="Histidine kinase-like ATPase, C-terminal domain"/>
    <property type="match status" value="1"/>
</dbReference>
<feature type="transmembrane region" description="Helical" evidence="8">
    <location>
        <begin position="341"/>
        <end position="363"/>
    </location>
</feature>
<accession>A0ABX7LAK3</accession>
<dbReference type="Pfam" id="PF02518">
    <property type="entry name" value="HATPase_c"/>
    <property type="match status" value="1"/>
</dbReference>
<protein>
    <recommendedName>
        <fullName evidence="2">histidine kinase</fullName>
        <ecNumber evidence="2">2.7.13.3</ecNumber>
    </recommendedName>
</protein>
<dbReference type="GO" id="GO:0016301">
    <property type="term" value="F:kinase activity"/>
    <property type="evidence" value="ECO:0007669"/>
    <property type="project" value="UniProtKB-KW"/>
</dbReference>
<feature type="domain" description="Histidine kinase" evidence="9">
    <location>
        <begin position="688"/>
        <end position="779"/>
    </location>
</feature>
<keyword evidence="3" id="KW-0808">Transferase</keyword>
<sequence length="786" mass="90008">MKHRLKITVCILLLFLVTGYFTNFVYTHPYVGVMVTENNEGQIIVSESSPQKYWGFGKIYTGDQIVEVNGQPAQDYYPIRMFDSLEQASSIALDRTGPDGVVKRVTFEVSPQLPRNELLTHLIFPWLALLMFSGLSIVIYRRKKSDPAAIQLILFFLSIGLAYFSSFSSGRANPVGMIILYFSMSSVPIFFIQFLKLYLESYQEMLTGRFTMRIFYLLISAINIIEITRVFYRSRLGDYNSGLMLFYFAGINIYIVIRLIQKFALHRKQNSPMRSLFKFILIGHVSGFAPFIFLFAIPQLFGLAFMSAEISAIFLLIIPFVYLYMFTTKQLFDVDFLLSRFFYYAGIAFFPTIAISVLASLLLTQHNQFWVRWGQLFLVSYLLIILMLFLKEYADLKLRPSLNKDMHNFQGSLGRFSARISRVMKLADLERVLEQEIYQVLPVKKAVFVTVDTNRLQELSLSEPLDGIRDSLIAAIQSAAGKLDVGTIFSLERGIGVVAGKKLNRLHILWLDDKGSRTKYNLDELAWLRTLANYSAIVYENLYLVESLVEELEAEFRKKNGNASSPWLSRLIFTLSEKERRKLASDLHDSALQDQLIWYRNLESAMLDHEMEPELHQKLDNIKEGLLDVIHQIRETCNELRPPLLQEMGIVEALRGLFEQAQIRSDFVVDFHPGTFTADINDDQLLTLYRIVQELLRNASKHAKASTIRIALGQEGNHNILLTYKDNGIGLKLEELQDSYHHMGLSGIKERVNSLEGDITFKSAPGQGLEVRIILPLDSARLSQEA</sequence>
<name>A0ABX7LAK3_9BACL</name>
<dbReference type="PROSITE" id="PS50109">
    <property type="entry name" value="HIS_KIN"/>
    <property type="match status" value="1"/>
</dbReference>
<comment type="catalytic activity">
    <reaction evidence="1">
        <text>ATP + protein L-histidine = ADP + protein N-phospho-L-histidine.</text>
        <dbReference type="EC" id="2.7.13.3"/>
    </reaction>
</comment>
<evidence type="ECO:0000256" key="6">
    <source>
        <dbReference type="ARBA" id="ARBA00022840"/>
    </source>
</evidence>
<dbReference type="RefSeq" id="WP_206102531.1">
    <property type="nucleotide sequence ID" value="NZ_CP070969.1"/>
</dbReference>
<dbReference type="CDD" id="cd16917">
    <property type="entry name" value="HATPase_UhpB-NarQ-NarX-like"/>
    <property type="match status" value="1"/>
</dbReference>